<name>A0A316HIM5_9PSEU</name>
<reference evidence="1 2" key="1">
    <citation type="submission" date="2018-05" db="EMBL/GenBank/DDBJ databases">
        <title>Genomic Encyclopedia of Type Strains, Phase IV (KMG-IV): sequencing the most valuable type-strain genomes for metagenomic binning, comparative biology and taxonomic classification.</title>
        <authorList>
            <person name="Goeker M."/>
        </authorList>
    </citation>
    <scope>NUCLEOTIDE SEQUENCE [LARGE SCALE GENOMIC DNA]</scope>
    <source>
        <strain evidence="1 2">DSM 45480</strain>
    </source>
</reference>
<evidence type="ECO:0000313" key="1">
    <source>
        <dbReference type="EMBL" id="PWK81059.1"/>
    </source>
</evidence>
<proteinExistence type="predicted"/>
<dbReference type="EMBL" id="QGHB01000020">
    <property type="protein sequence ID" value="PWK81059.1"/>
    <property type="molecule type" value="Genomic_DNA"/>
</dbReference>
<comment type="caution">
    <text evidence="1">The sequence shown here is derived from an EMBL/GenBank/DDBJ whole genome shotgun (WGS) entry which is preliminary data.</text>
</comment>
<sequence>MGDPLLLPAGAGDPAFPFVASIDVAAMPTGATFEEHPRGPLRAAIDVLLPCRGAPVAGRPPAARASPI</sequence>
<protein>
    <submittedName>
        <fullName evidence="1">Uncharacterized protein</fullName>
    </submittedName>
</protein>
<gene>
    <name evidence="1" type="ORF">C8D88_120110</name>
</gene>
<dbReference type="RefSeq" id="WP_211337753.1">
    <property type="nucleotide sequence ID" value="NZ_QGHB01000020.1"/>
</dbReference>
<dbReference type="Proteomes" id="UP000246005">
    <property type="component" value="Unassembled WGS sequence"/>
</dbReference>
<accession>A0A316HIM5</accession>
<organism evidence="1 2">
    <name type="scientific">Lentzea atacamensis</name>
    <dbReference type="NCBI Taxonomy" id="531938"/>
    <lineage>
        <taxon>Bacteria</taxon>
        <taxon>Bacillati</taxon>
        <taxon>Actinomycetota</taxon>
        <taxon>Actinomycetes</taxon>
        <taxon>Pseudonocardiales</taxon>
        <taxon>Pseudonocardiaceae</taxon>
        <taxon>Lentzea</taxon>
    </lineage>
</organism>
<dbReference type="AlphaFoldDB" id="A0A316HIM5"/>
<evidence type="ECO:0000313" key="2">
    <source>
        <dbReference type="Proteomes" id="UP000246005"/>
    </source>
</evidence>